<evidence type="ECO:0000256" key="3">
    <source>
        <dbReference type="SAM" id="MobiDB-lite"/>
    </source>
</evidence>
<dbReference type="GO" id="GO:0016491">
    <property type="term" value="F:oxidoreductase activity"/>
    <property type="evidence" value="ECO:0007669"/>
    <property type="project" value="UniProtKB-KW"/>
</dbReference>
<evidence type="ECO:0000313" key="4">
    <source>
        <dbReference type="EMBL" id="RCK68040.1"/>
    </source>
</evidence>
<dbReference type="InterPro" id="IPR043144">
    <property type="entry name" value="Mal/L-sulf/L-lact_DH-like_ah"/>
</dbReference>
<dbReference type="Proteomes" id="UP000252770">
    <property type="component" value="Unassembled WGS sequence"/>
</dbReference>
<name>A0A367YQI4_9ACTN</name>
<evidence type="ECO:0000256" key="1">
    <source>
        <dbReference type="ARBA" id="ARBA00006056"/>
    </source>
</evidence>
<dbReference type="Gene3D" id="1.10.1530.10">
    <property type="match status" value="1"/>
</dbReference>
<dbReference type="RefSeq" id="WP_114128180.1">
    <property type="nucleotide sequence ID" value="NZ_QOUI01000015.1"/>
</dbReference>
<dbReference type="AlphaFoldDB" id="A0A367YQI4"/>
<accession>A0A367YQI4</accession>
<keyword evidence="5" id="KW-1185">Reference proteome</keyword>
<dbReference type="PANTHER" id="PTHR11091:SF0">
    <property type="entry name" value="MALATE DEHYDROGENASE"/>
    <property type="match status" value="1"/>
</dbReference>
<feature type="compositionally biased region" description="Basic and acidic residues" evidence="3">
    <location>
        <begin position="291"/>
        <end position="301"/>
    </location>
</feature>
<dbReference type="EMBL" id="QOUI01000015">
    <property type="protein sequence ID" value="RCK68040.1"/>
    <property type="molecule type" value="Genomic_DNA"/>
</dbReference>
<feature type="region of interest" description="Disordered" evidence="3">
    <location>
        <begin position="280"/>
        <end position="310"/>
    </location>
</feature>
<dbReference type="InterPro" id="IPR003767">
    <property type="entry name" value="Malate/L-lactate_DH-like"/>
</dbReference>
<evidence type="ECO:0008006" key="6">
    <source>
        <dbReference type="Google" id="ProtNLM"/>
    </source>
</evidence>
<evidence type="ECO:0000256" key="2">
    <source>
        <dbReference type="ARBA" id="ARBA00023002"/>
    </source>
</evidence>
<gene>
    <name evidence="4" type="ORF">DT076_18490</name>
</gene>
<dbReference type="SUPFAM" id="SSF89733">
    <property type="entry name" value="L-sulfolactate dehydrogenase-like"/>
    <property type="match status" value="1"/>
</dbReference>
<dbReference type="InterPro" id="IPR043143">
    <property type="entry name" value="Mal/L-sulf/L-lact_DH-like_NADP"/>
</dbReference>
<proteinExistence type="inferred from homology"/>
<reference evidence="4 5" key="1">
    <citation type="submission" date="2018-07" db="EMBL/GenBank/DDBJ databases">
        <title>Desertimonas flava gen. nov. sp. nov.</title>
        <authorList>
            <person name="Liu S."/>
        </authorList>
    </citation>
    <scope>NUCLEOTIDE SEQUENCE [LARGE SCALE GENOMIC DNA]</scope>
    <source>
        <strain evidence="4 5">16Sb5-5</strain>
    </source>
</reference>
<dbReference type="Pfam" id="PF02615">
    <property type="entry name" value="Ldh_2"/>
    <property type="match status" value="2"/>
</dbReference>
<keyword evidence="2" id="KW-0560">Oxidoreductase</keyword>
<organism evidence="4 5">
    <name type="scientific">Desertihabitans brevis</name>
    <dbReference type="NCBI Taxonomy" id="2268447"/>
    <lineage>
        <taxon>Bacteria</taxon>
        <taxon>Bacillati</taxon>
        <taxon>Actinomycetota</taxon>
        <taxon>Actinomycetes</taxon>
        <taxon>Propionibacteriales</taxon>
        <taxon>Propionibacteriaceae</taxon>
        <taxon>Desertihabitans</taxon>
    </lineage>
</organism>
<protein>
    <recommendedName>
        <fullName evidence="6">Ldh family oxidoreductase</fullName>
    </recommendedName>
</protein>
<comment type="similarity">
    <text evidence="1">Belongs to the LDH2/MDH2 oxidoreductase family.</text>
</comment>
<dbReference type="InterPro" id="IPR036111">
    <property type="entry name" value="Mal/L-sulfo/L-lacto_DH-like_sf"/>
</dbReference>
<comment type="caution">
    <text evidence="4">The sequence shown here is derived from an EMBL/GenBank/DDBJ whole genome shotgun (WGS) entry which is preliminary data.</text>
</comment>
<dbReference type="Gene3D" id="3.30.1370.60">
    <property type="entry name" value="Hypothetical oxidoreductase yiak, domain 2"/>
    <property type="match status" value="1"/>
</dbReference>
<sequence>MNEPPADSVVVPAAELQTFVTEVGASAGLPAEQATLLAELLVANDCRGVFSHGTVQIATYARLLREGRLNPRARPAVVRETPSSLLVDGDGGLGYFAAHLGTGLLVERARQQGVAVLLTRNHGHFGAAGLYARMTLPHDLLTFVTSGHQLELSPGAPVFDAAGGSPMSFSAPTQDEDPMVLDFGTMHDLYADSPHRDRIARDAPGLVLRAIGLGAVCQSWGGLLAGVPLDPARAEREWAGANQGSMVISLRIDLFTDPAAFRREMDAYVRAVRELTPLPGLEASRLPGGPEAERERRHRADGVPVGPGHRARLRETAAELGLDAPC</sequence>
<dbReference type="PANTHER" id="PTHR11091">
    <property type="entry name" value="OXIDOREDUCTASE-RELATED"/>
    <property type="match status" value="1"/>
</dbReference>
<evidence type="ECO:0000313" key="5">
    <source>
        <dbReference type="Proteomes" id="UP000252770"/>
    </source>
</evidence>